<dbReference type="RefSeq" id="WP_328002486.1">
    <property type="nucleotide sequence ID" value="NZ_JARTFS010000013.1"/>
</dbReference>
<name>A0ABU6P1E2_9BACI</name>
<evidence type="ECO:0000313" key="1">
    <source>
        <dbReference type="EMBL" id="MED4403176.1"/>
    </source>
</evidence>
<evidence type="ECO:0000313" key="2">
    <source>
        <dbReference type="Proteomes" id="UP001342826"/>
    </source>
</evidence>
<organism evidence="1 2">
    <name type="scientific">Metabacillus fastidiosus</name>
    <dbReference type="NCBI Taxonomy" id="1458"/>
    <lineage>
        <taxon>Bacteria</taxon>
        <taxon>Bacillati</taxon>
        <taxon>Bacillota</taxon>
        <taxon>Bacilli</taxon>
        <taxon>Bacillales</taxon>
        <taxon>Bacillaceae</taxon>
        <taxon>Metabacillus</taxon>
    </lineage>
</organism>
<gene>
    <name evidence="1" type="ORF">P9271_17850</name>
</gene>
<accession>A0ABU6P1E2</accession>
<protein>
    <submittedName>
        <fullName evidence="1">Uncharacterized protein</fullName>
    </submittedName>
</protein>
<sequence length="92" mass="10894">MSDGFINKKEDALENTEITEEQEDRFTKLMFGTNYKKRNRLPVQKEEIKEEPDEINYLHLMGQIDDIMTSINNLKPVLEHLSPIVNFIKKKK</sequence>
<comment type="caution">
    <text evidence="1">The sequence shown here is derived from an EMBL/GenBank/DDBJ whole genome shotgun (WGS) entry which is preliminary data.</text>
</comment>
<dbReference type="Proteomes" id="UP001342826">
    <property type="component" value="Unassembled WGS sequence"/>
</dbReference>
<reference evidence="1 2" key="1">
    <citation type="submission" date="2023-03" db="EMBL/GenBank/DDBJ databases">
        <title>Bacillus Genome Sequencing.</title>
        <authorList>
            <person name="Dunlap C."/>
        </authorList>
    </citation>
    <scope>NUCLEOTIDE SEQUENCE [LARGE SCALE GENOMIC DNA]</scope>
    <source>
        <strain evidence="1 2">NRS-1717</strain>
    </source>
</reference>
<proteinExistence type="predicted"/>
<dbReference type="EMBL" id="JARTFS010000013">
    <property type="protein sequence ID" value="MED4403176.1"/>
    <property type="molecule type" value="Genomic_DNA"/>
</dbReference>
<keyword evidence="2" id="KW-1185">Reference proteome</keyword>